<evidence type="ECO:0000313" key="2">
    <source>
        <dbReference type="Proteomes" id="UP000019277"/>
    </source>
</evidence>
<gene>
    <name evidence="1" type="ORF">UO65_3173</name>
</gene>
<protein>
    <submittedName>
        <fullName evidence="1">Uncharacterized protein</fullName>
    </submittedName>
</protein>
<dbReference type="Proteomes" id="UP000019277">
    <property type="component" value="Unassembled WGS sequence"/>
</dbReference>
<name>W7IKW9_9PSEU</name>
<keyword evidence="2" id="KW-1185">Reference proteome</keyword>
<reference evidence="1 2" key="1">
    <citation type="journal article" date="2014" name="Genome Announc.">
        <title>Draft Genome Sequence of the Antitrypanosomally Active Sponge-Associated Bacterium Actinokineospora sp. Strain EG49.</title>
        <authorList>
            <person name="Harjes J."/>
            <person name="Ryu T."/>
            <person name="Abdelmohsen U.R."/>
            <person name="Moitinho-Silva L."/>
            <person name="Horn H."/>
            <person name="Ravasi T."/>
            <person name="Hentschel U."/>
        </authorList>
    </citation>
    <scope>NUCLEOTIDE SEQUENCE [LARGE SCALE GENOMIC DNA]</scope>
    <source>
        <strain evidence="1 2">EG49</strain>
    </source>
</reference>
<comment type="caution">
    <text evidence="1">The sequence shown here is derived from an EMBL/GenBank/DDBJ whole genome shotgun (WGS) entry which is preliminary data.</text>
</comment>
<dbReference type="STRING" id="909613.UO65_3173"/>
<dbReference type="AlphaFoldDB" id="W7IKW9"/>
<sequence>MADGLVLQGEIETDLSAEVRRRAARTVASVATDARECAELLSMLGLAPDEGAAERAA</sequence>
<accession>W7IKW9</accession>
<dbReference type="EMBL" id="AYXG01000107">
    <property type="protein sequence ID" value="EWC61525.1"/>
    <property type="molecule type" value="Genomic_DNA"/>
</dbReference>
<dbReference type="RefSeq" id="WP_200873381.1">
    <property type="nucleotide sequence ID" value="NZ_AYXG01000107.1"/>
</dbReference>
<organism evidence="1 2">
    <name type="scientific">Actinokineospora spheciospongiae</name>
    <dbReference type="NCBI Taxonomy" id="909613"/>
    <lineage>
        <taxon>Bacteria</taxon>
        <taxon>Bacillati</taxon>
        <taxon>Actinomycetota</taxon>
        <taxon>Actinomycetes</taxon>
        <taxon>Pseudonocardiales</taxon>
        <taxon>Pseudonocardiaceae</taxon>
        <taxon>Actinokineospora</taxon>
    </lineage>
</organism>
<proteinExistence type="predicted"/>
<evidence type="ECO:0000313" key="1">
    <source>
        <dbReference type="EMBL" id="EWC61525.1"/>
    </source>
</evidence>